<reference evidence="5 6" key="1">
    <citation type="submission" date="2019-09" db="EMBL/GenBank/DDBJ databases">
        <title>The hologenome of the rock-dwelling lichen Lasallia pustulata.</title>
        <authorList>
            <person name="Greshake Tzovaras B."/>
            <person name="Segers F."/>
            <person name="Bicker A."/>
            <person name="Dal Grande F."/>
            <person name="Otte J."/>
            <person name="Hankeln T."/>
            <person name="Schmitt I."/>
            <person name="Ebersberger I."/>
        </authorList>
    </citation>
    <scope>NUCLEOTIDE SEQUENCE [LARGE SCALE GENOMIC DNA]</scope>
    <source>
        <strain evidence="5">A1-1</strain>
    </source>
</reference>
<dbReference type="InterPro" id="IPR044861">
    <property type="entry name" value="IPNS-like_FE2OG_OXY"/>
</dbReference>
<dbReference type="Pfam" id="PF03171">
    <property type="entry name" value="2OG-FeII_Oxy"/>
    <property type="match status" value="1"/>
</dbReference>
<dbReference type="GO" id="GO:0016491">
    <property type="term" value="F:oxidoreductase activity"/>
    <property type="evidence" value="ECO:0007669"/>
    <property type="project" value="UniProtKB-KW"/>
</dbReference>
<dbReference type="Proteomes" id="UP000324767">
    <property type="component" value="Unassembled WGS sequence"/>
</dbReference>
<dbReference type="PROSITE" id="PS51471">
    <property type="entry name" value="FE2OG_OXY"/>
    <property type="match status" value="1"/>
</dbReference>
<evidence type="ECO:0000256" key="2">
    <source>
        <dbReference type="RuleBase" id="RU003682"/>
    </source>
</evidence>
<evidence type="ECO:0000313" key="5">
    <source>
        <dbReference type="EMBL" id="KAA6408455.1"/>
    </source>
</evidence>
<dbReference type="Pfam" id="PF14226">
    <property type="entry name" value="DIOX_N"/>
    <property type="match status" value="1"/>
</dbReference>
<gene>
    <name evidence="5" type="ORF">FRX48_07537</name>
</gene>
<feature type="compositionally biased region" description="Basic and acidic residues" evidence="3">
    <location>
        <begin position="320"/>
        <end position="342"/>
    </location>
</feature>
<name>A0A5M8PGL8_9LECA</name>
<evidence type="ECO:0000313" key="6">
    <source>
        <dbReference type="Proteomes" id="UP000324767"/>
    </source>
</evidence>
<feature type="region of interest" description="Disordered" evidence="3">
    <location>
        <begin position="318"/>
        <end position="342"/>
    </location>
</feature>
<dbReference type="OrthoDB" id="406156at2759"/>
<dbReference type="EMBL" id="VXIT01000013">
    <property type="protein sequence ID" value="KAA6408455.1"/>
    <property type="molecule type" value="Genomic_DNA"/>
</dbReference>
<dbReference type="InterPro" id="IPR026992">
    <property type="entry name" value="DIOX_N"/>
</dbReference>
<dbReference type="AlphaFoldDB" id="A0A5M8PGL8"/>
<comment type="similarity">
    <text evidence="1 2">Belongs to the iron/ascorbate-dependent oxidoreductase family.</text>
</comment>
<comment type="caution">
    <text evidence="5">The sequence shown here is derived from an EMBL/GenBank/DDBJ whole genome shotgun (WGS) entry which is preliminary data.</text>
</comment>
<keyword evidence="2" id="KW-0408">Iron</keyword>
<dbReference type="GO" id="GO:0046872">
    <property type="term" value="F:metal ion binding"/>
    <property type="evidence" value="ECO:0007669"/>
    <property type="project" value="UniProtKB-KW"/>
</dbReference>
<protein>
    <recommendedName>
        <fullName evidence="4">Fe2OG dioxygenase domain-containing protein</fullName>
    </recommendedName>
</protein>
<dbReference type="FunFam" id="2.60.120.330:FF:000051">
    <property type="entry name" value="Clavaminate synthase-like protein"/>
    <property type="match status" value="1"/>
</dbReference>
<proteinExistence type="inferred from homology"/>
<dbReference type="Gene3D" id="2.60.120.330">
    <property type="entry name" value="B-lactam Antibiotic, Isopenicillin N Synthase, Chain"/>
    <property type="match status" value="1"/>
</dbReference>
<dbReference type="InterPro" id="IPR027443">
    <property type="entry name" value="IPNS-like_sf"/>
</dbReference>
<dbReference type="PANTHER" id="PTHR47990">
    <property type="entry name" value="2-OXOGLUTARATE (2OG) AND FE(II)-DEPENDENT OXYGENASE SUPERFAMILY PROTEIN-RELATED"/>
    <property type="match status" value="1"/>
</dbReference>
<evidence type="ECO:0000256" key="1">
    <source>
        <dbReference type="ARBA" id="ARBA00008056"/>
    </source>
</evidence>
<dbReference type="InterPro" id="IPR050231">
    <property type="entry name" value="Iron_ascorbate_oxido_reductase"/>
</dbReference>
<sequence length="365" mass="39775">MPTARTNGNNAFLSHIPIIDISESDKDIPAKLVDAAATYGFVYIRSVGLDFTREIIDHIFALSRKLFQSPPAEKAACAVAEYGNNGWVRVHSENLDPKHQKRGDFKEAFNFGEFIDGRAQQPMPKALALNEADLSRFADLCHALCIKLLKLFALGLDIDADDGGEDWFSSRHDTSKGPSGSTLRLLFYPAIQASTSGDDAAVDIRAGPHSDYGSLTLLFQRSCQPGLEILTPQSTWAPLAVSPPGTEDDASPPILVNVADLLSYWTNGLLKSTVHRVVSPEGGGEDRYSIAYFCHPANDTELVPVPSEVVRTRLLPAKEMGGREAGEEGREGLEREQTAITAEEHLNRRLAATFGWGKQSDPKGD</sequence>
<organism evidence="5 6">
    <name type="scientific">Lasallia pustulata</name>
    <dbReference type="NCBI Taxonomy" id="136370"/>
    <lineage>
        <taxon>Eukaryota</taxon>
        <taxon>Fungi</taxon>
        <taxon>Dikarya</taxon>
        <taxon>Ascomycota</taxon>
        <taxon>Pezizomycotina</taxon>
        <taxon>Lecanoromycetes</taxon>
        <taxon>OSLEUM clade</taxon>
        <taxon>Umbilicariomycetidae</taxon>
        <taxon>Umbilicariales</taxon>
        <taxon>Umbilicariaceae</taxon>
        <taxon>Lasallia</taxon>
    </lineage>
</organism>
<accession>A0A5M8PGL8</accession>
<keyword evidence="2" id="KW-0560">Oxidoreductase</keyword>
<feature type="domain" description="Fe2OG dioxygenase" evidence="4">
    <location>
        <begin position="178"/>
        <end position="296"/>
    </location>
</feature>
<evidence type="ECO:0000259" key="4">
    <source>
        <dbReference type="PROSITE" id="PS51471"/>
    </source>
</evidence>
<dbReference type="InterPro" id="IPR005123">
    <property type="entry name" value="Oxoglu/Fe-dep_dioxygenase_dom"/>
</dbReference>
<keyword evidence="2" id="KW-0479">Metal-binding</keyword>
<dbReference type="GO" id="GO:0044283">
    <property type="term" value="P:small molecule biosynthetic process"/>
    <property type="evidence" value="ECO:0007669"/>
    <property type="project" value="UniProtKB-ARBA"/>
</dbReference>
<dbReference type="SUPFAM" id="SSF51197">
    <property type="entry name" value="Clavaminate synthase-like"/>
    <property type="match status" value="1"/>
</dbReference>
<evidence type="ECO:0000256" key="3">
    <source>
        <dbReference type="SAM" id="MobiDB-lite"/>
    </source>
</evidence>